<feature type="transmembrane region" description="Helical" evidence="1">
    <location>
        <begin position="118"/>
        <end position="137"/>
    </location>
</feature>
<keyword evidence="1" id="KW-1133">Transmembrane helix</keyword>
<dbReference type="OrthoDB" id="9825628at2"/>
<dbReference type="Proteomes" id="UP000268192">
    <property type="component" value="Chromosome"/>
</dbReference>
<dbReference type="AlphaFoldDB" id="A0A3Q8XMS4"/>
<gene>
    <name evidence="2" type="ORF">D5400_07515</name>
</gene>
<sequence length="180" mass="20744">MHDFSLLDFSPLVIIDGRMEAVPVEKRRDIASRERLKLRDKPPMMEIEGLVLKRPITRIFEKEVYLSGLKLKDAENQRVVAIGRPHEDRFHLYNYIIPETGASFANRALTPGACVRQIVLLAVALLIAFGMAFFSLGFFQRSIFMGLIWLTAAVVFLSVAKHFWEQYKADRMLAKYVERL</sequence>
<name>A0A3Q8XMS4_9HYPH</name>
<proteinExistence type="predicted"/>
<evidence type="ECO:0000313" key="2">
    <source>
        <dbReference type="EMBL" id="AZN71138.1"/>
    </source>
</evidence>
<reference evidence="2 3" key="1">
    <citation type="submission" date="2018-09" db="EMBL/GenBank/DDBJ databases">
        <title>Marinorhizobium profundi gen. nov., sp. nov., isolated from a deep-sea sediment sample from the New Britain Trench and proposal of Marinorhizobiaceae fam. nov. in the order Rhizobiales of the class Alphaproteobacteria.</title>
        <authorList>
            <person name="Cao J."/>
        </authorList>
    </citation>
    <scope>NUCLEOTIDE SEQUENCE [LARGE SCALE GENOMIC DNA]</scope>
    <source>
        <strain evidence="2 3">WS11</strain>
    </source>
</reference>
<evidence type="ECO:0000313" key="3">
    <source>
        <dbReference type="Proteomes" id="UP000268192"/>
    </source>
</evidence>
<keyword evidence="1" id="KW-0472">Membrane</keyword>
<protein>
    <submittedName>
        <fullName evidence="2">Uncharacterized protein</fullName>
    </submittedName>
</protein>
<keyword evidence="3" id="KW-1185">Reference proteome</keyword>
<feature type="transmembrane region" description="Helical" evidence="1">
    <location>
        <begin position="143"/>
        <end position="164"/>
    </location>
</feature>
<accession>A0A3Q8XMS4</accession>
<dbReference type="KEGG" id="abaw:D5400_07515"/>
<organism evidence="2 3">
    <name type="scientific">Georhizobium profundi</name>
    <dbReference type="NCBI Taxonomy" id="2341112"/>
    <lineage>
        <taxon>Bacteria</taxon>
        <taxon>Pseudomonadati</taxon>
        <taxon>Pseudomonadota</taxon>
        <taxon>Alphaproteobacteria</taxon>
        <taxon>Hyphomicrobiales</taxon>
        <taxon>Rhizobiaceae</taxon>
        <taxon>Georhizobium</taxon>
    </lineage>
</organism>
<keyword evidence="1" id="KW-0812">Transmembrane</keyword>
<dbReference type="RefSeq" id="WP_126009116.1">
    <property type="nucleotide sequence ID" value="NZ_CP032509.1"/>
</dbReference>
<dbReference type="EMBL" id="CP032509">
    <property type="protein sequence ID" value="AZN71138.1"/>
    <property type="molecule type" value="Genomic_DNA"/>
</dbReference>
<evidence type="ECO:0000256" key="1">
    <source>
        <dbReference type="SAM" id="Phobius"/>
    </source>
</evidence>